<gene>
    <name evidence="2" type="ORF">SAMN06296273_2696</name>
</gene>
<dbReference type="RefSeq" id="WP_145956246.1">
    <property type="nucleotide sequence ID" value="NZ_LT907782.1"/>
</dbReference>
<dbReference type="Proteomes" id="UP000242498">
    <property type="component" value="Chromosome I"/>
</dbReference>
<keyword evidence="1" id="KW-0812">Transmembrane</keyword>
<feature type="transmembrane region" description="Helical" evidence="1">
    <location>
        <begin position="37"/>
        <end position="57"/>
    </location>
</feature>
<accession>A0A285C1Q7</accession>
<protein>
    <submittedName>
        <fullName evidence="2">Uncharacterized protein</fullName>
    </submittedName>
</protein>
<keyword evidence="1" id="KW-1133">Transmembrane helix</keyword>
<organism evidence="2 3">
    <name type="scientific">Nitrosomonas ureae</name>
    <dbReference type="NCBI Taxonomy" id="44577"/>
    <lineage>
        <taxon>Bacteria</taxon>
        <taxon>Pseudomonadati</taxon>
        <taxon>Pseudomonadota</taxon>
        <taxon>Betaproteobacteria</taxon>
        <taxon>Nitrosomonadales</taxon>
        <taxon>Nitrosomonadaceae</taxon>
        <taxon>Nitrosomonas</taxon>
    </lineage>
</organism>
<dbReference type="EMBL" id="LT907782">
    <property type="protein sequence ID" value="SNX61245.1"/>
    <property type="molecule type" value="Genomic_DNA"/>
</dbReference>
<name>A0A285C1Q7_9PROT</name>
<evidence type="ECO:0000313" key="3">
    <source>
        <dbReference type="Proteomes" id="UP000242498"/>
    </source>
</evidence>
<feature type="transmembrane region" description="Helical" evidence="1">
    <location>
        <begin position="12"/>
        <end position="30"/>
    </location>
</feature>
<feature type="transmembrane region" description="Helical" evidence="1">
    <location>
        <begin position="111"/>
        <end position="136"/>
    </location>
</feature>
<evidence type="ECO:0000313" key="2">
    <source>
        <dbReference type="EMBL" id="SNX61245.1"/>
    </source>
</evidence>
<reference evidence="2 3" key="1">
    <citation type="submission" date="2017-08" db="EMBL/GenBank/DDBJ databases">
        <authorList>
            <person name="de Groot N.N."/>
        </authorList>
    </citation>
    <scope>NUCLEOTIDE SEQUENCE [LARGE SCALE GENOMIC DNA]</scope>
    <source>
        <strain evidence="2 3">Nm15</strain>
    </source>
</reference>
<sequence length="316" mass="35946">MFIGYFPQEWIIFLSIGAICAAFLGVIFGIRCDIKSFKALVILLTVIFSLVISSIAFDFHYLHKFSDNGETYEKPIYGCSNLQRYLETIPDFRNPSPSEWKNHIEQPECRFGAITTIIVSSAFAWSSIFVLFAFFYTVSRFGLNEFLTVFHLHNKQSQNTQNTDIQLSITGVTQDIILSEYAAASLDDDANKLVNCICHHISASNTGQLDGWDGHVFRDFIFDDLTSEQEKSFKMGFKDGENSEKVGIKWNAFQGLKGRGISKKTAIKIFEWKAMCTNTSLRKLLGKFVVYYEKKGKNPEFFKDVAPIAEKIKSEL</sequence>
<proteinExistence type="predicted"/>
<evidence type="ECO:0000256" key="1">
    <source>
        <dbReference type="SAM" id="Phobius"/>
    </source>
</evidence>
<dbReference type="AlphaFoldDB" id="A0A285C1Q7"/>
<keyword evidence="1" id="KW-0472">Membrane</keyword>